<dbReference type="OrthoDB" id="5873580at2"/>
<sequence>MQCSRGFTLIELVVVIILVSILSVFALPRLLGASSYQTEVTRDALIADLRVMQQHRLAGQGCQLIAGSDAYRLDGDCEGGRSLSGLSLFLGSSESFTLTMDAMGRPTGDCDNGCALQLVGQSNLSICLESEGYVHGC</sequence>
<accession>A0A1M5Y0M3</accession>
<evidence type="ECO:0000313" key="3">
    <source>
        <dbReference type="Proteomes" id="UP000184268"/>
    </source>
</evidence>
<dbReference type="NCBIfam" id="TIGR02532">
    <property type="entry name" value="IV_pilin_GFxxxE"/>
    <property type="match status" value="1"/>
</dbReference>
<feature type="transmembrane region" description="Helical" evidence="1">
    <location>
        <begin position="6"/>
        <end position="27"/>
    </location>
</feature>
<dbReference type="EMBL" id="FQXG01000006">
    <property type="protein sequence ID" value="SHI05600.1"/>
    <property type="molecule type" value="Genomic_DNA"/>
</dbReference>
<name>A0A1M5Y0M3_9GAMM</name>
<dbReference type="PROSITE" id="PS00409">
    <property type="entry name" value="PROKAR_NTER_METHYL"/>
    <property type="match status" value="1"/>
</dbReference>
<dbReference type="RefSeq" id="WP_067662709.1">
    <property type="nucleotide sequence ID" value="NZ_FQXG01000006.1"/>
</dbReference>
<gene>
    <name evidence="2" type="ORF">SAMN02745129_3877</name>
</gene>
<keyword evidence="1" id="KW-1133">Transmembrane helix</keyword>
<keyword evidence="1" id="KW-0812">Transmembrane</keyword>
<dbReference type="AlphaFoldDB" id="A0A1M5Y0M3"/>
<dbReference type="InterPro" id="IPR012902">
    <property type="entry name" value="N_methyl_site"/>
</dbReference>
<protein>
    <submittedName>
        <fullName evidence="2">MSHA pilin protein MshC</fullName>
    </submittedName>
</protein>
<dbReference type="Proteomes" id="UP000184268">
    <property type="component" value="Unassembled WGS sequence"/>
</dbReference>
<dbReference type="Gene3D" id="3.30.700.10">
    <property type="entry name" value="Glycoprotein, Type 4 Pilin"/>
    <property type="match status" value="1"/>
</dbReference>
<organism evidence="2 3">
    <name type="scientific">Ferrimonas marina</name>
    <dbReference type="NCBI Taxonomy" id="299255"/>
    <lineage>
        <taxon>Bacteria</taxon>
        <taxon>Pseudomonadati</taxon>
        <taxon>Pseudomonadota</taxon>
        <taxon>Gammaproteobacteria</taxon>
        <taxon>Alteromonadales</taxon>
        <taxon>Ferrimonadaceae</taxon>
        <taxon>Ferrimonas</taxon>
    </lineage>
</organism>
<dbReference type="STRING" id="299255.SAMN02745129_3877"/>
<dbReference type="Pfam" id="PF07963">
    <property type="entry name" value="N_methyl"/>
    <property type="match status" value="1"/>
</dbReference>
<reference evidence="2 3" key="1">
    <citation type="submission" date="2016-11" db="EMBL/GenBank/DDBJ databases">
        <authorList>
            <person name="Jaros S."/>
            <person name="Januszkiewicz K."/>
            <person name="Wedrychowicz H."/>
        </authorList>
    </citation>
    <scope>NUCLEOTIDE SEQUENCE [LARGE SCALE GENOMIC DNA]</scope>
    <source>
        <strain evidence="2 3">DSM 16917</strain>
    </source>
</reference>
<evidence type="ECO:0000313" key="2">
    <source>
        <dbReference type="EMBL" id="SHI05600.1"/>
    </source>
</evidence>
<dbReference type="InterPro" id="IPR045584">
    <property type="entry name" value="Pilin-like"/>
</dbReference>
<proteinExistence type="predicted"/>
<evidence type="ECO:0000256" key="1">
    <source>
        <dbReference type="SAM" id="Phobius"/>
    </source>
</evidence>
<keyword evidence="1" id="KW-0472">Membrane</keyword>
<keyword evidence="3" id="KW-1185">Reference proteome</keyword>
<dbReference type="SUPFAM" id="SSF54523">
    <property type="entry name" value="Pili subunits"/>
    <property type="match status" value="1"/>
</dbReference>